<dbReference type="EMBL" id="JACNYL010000002">
    <property type="protein sequence ID" value="MBD1422001.1"/>
    <property type="molecule type" value="Genomic_DNA"/>
</dbReference>
<name>A0ABR7XS62_9SPHI</name>
<gene>
    <name evidence="2" type="ORF">H8B21_10510</name>
</gene>
<feature type="transmembrane region" description="Helical" evidence="1">
    <location>
        <begin position="20"/>
        <end position="36"/>
    </location>
</feature>
<dbReference type="RefSeq" id="WP_190313699.1">
    <property type="nucleotide sequence ID" value="NZ_JACNYL010000002.1"/>
</dbReference>
<comment type="caution">
    <text evidence="2">The sequence shown here is derived from an EMBL/GenBank/DDBJ whole genome shotgun (WGS) entry which is preliminary data.</text>
</comment>
<keyword evidence="3" id="KW-1185">Reference proteome</keyword>
<dbReference type="Proteomes" id="UP000651112">
    <property type="component" value="Unassembled WGS sequence"/>
</dbReference>
<feature type="transmembrane region" description="Helical" evidence="1">
    <location>
        <begin position="137"/>
        <end position="156"/>
    </location>
</feature>
<feature type="transmembrane region" description="Helical" evidence="1">
    <location>
        <begin position="104"/>
        <end position="125"/>
    </location>
</feature>
<feature type="transmembrane region" description="Helical" evidence="1">
    <location>
        <begin position="56"/>
        <end position="83"/>
    </location>
</feature>
<proteinExistence type="predicted"/>
<accession>A0ABR7XS62</accession>
<keyword evidence="1" id="KW-0472">Membrane</keyword>
<evidence type="ECO:0000256" key="1">
    <source>
        <dbReference type="SAM" id="Phobius"/>
    </source>
</evidence>
<evidence type="ECO:0000313" key="2">
    <source>
        <dbReference type="EMBL" id="MBD1422001.1"/>
    </source>
</evidence>
<keyword evidence="1" id="KW-1133">Transmembrane helix</keyword>
<organism evidence="2 3">
    <name type="scientific">Sphingobacterium chuzhouense</name>
    <dbReference type="NCBI Taxonomy" id="1742264"/>
    <lineage>
        <taxon>Bacteria</taxon>
        <taxon>Pseudomonadati</taxon>
        <taxon>Bacteroidota</taxon>
        <taxon>Sphingobacteriia</taxon>
        <taxon>Sphingobacteriales</taxon>
        <taxon>Sphingobacteriaceae</taxon>
        <taxon>Sphingobacterium</taxon>
    </lineage>
</organism>
<feature type="transmembrane region" description="Helical" evidence="1">
    <location>
        <begin position="177"/>
        <end position="196"/>
    </location>
</feature>
<sequence>MINILENFNFWDNSLIKDTVFWLILTGTSLMFRIATNNDPLVFLKDTFRDSIKIAAFLSFILNLTVFAFWLEFIAIPILFFLGGMHAVSKHKKEHEKIGKALEVMGKIASIFLLGYVLRDIFINYQSYLTLQKAKEFFLPILLTLLFSPFLALLNLTIQYEEIANSLKRESKSTTHYYKMLFGALLYFNFNIKGAIRWRNSFVYINLKEELWSSMRNIRLLQIEENTPPQHPELEGWTPIDAKQFLTNKKLHIKDYNSNLGDIWEGKSKNLKLDDSFMAGICSYSIKGNKHVVQQLKLHLTCYDSSRIEDLMRFLGILKDLYFVAIYEDMPYKIKNSILNYKNLNYESSYTNVIIYFNHWKNEKKGYNLYTTITHKNLNQIEKQLGIDS</sequence>
<reference evidence="2 3" key="1">
    <citation type="submission" date="2020-08" db="EMBL/GenBank/DDBJ databases">
        <title>Sphingobacterium sp. DN00404 isolated from aquaculture water.</title>
        <authorList>
            <person name="Zhang M."/>
        </authorList>
    </citation>
    <scope>NUCLEOTIDE SEQUENCE [LARGE SCALE GENOMIC DNA]</scope>
    <source>
        <strain evidence="2 3">KCTC 42746</strain>
    </source>
</reference>
<evidence type="ECO:0000313" key="3">
    <source>
        <dbReference type="Proteomes" id="UP000651112"/>
    </source>
</evidence>
<keyword evidence="1" id="KW-0812">Transmembrane</keyword>
<protein>
    <submittedName>
        <fullName evidence="2">Uncharacterized protein</fullName>
    </submittedName>
</protein>